<evidence type="ECO:0000313" key="2">
    <source>
        <dbReference type="Proteomes" id="UP000552038"/>
    </source>
</evidence>
<organism evidence="1 2">
    <name type="scientific">Paenibacillus alvei</name>
    <name type="common">Bacillus alvei</name>
    <dbReference type="NCBI Taxonomy" id="44250"/>
    <lineage>
        <taxon>Bacteria</taxon>
        <taxon>Bacillati</taxon>
        <taxon>Bacillota</taxon>
        <taxon>Bacilli</taxon>
        <taxon>Bacillales</taxon>
        <taxon>Paenibacillaceae</taxon>
        <taxon>Paenibacillus</taxon>
    </lineage>
</organism>
<name>A0AAP7A1A3_PAEAL</name>
<evidence type="ECO:0000313" key="1">
    <source>
        <dbReference type="EMBL" id="NOJ73571.1"/>
    </source>
</evidence>
<dbReference type="Proteomes" id="UP000552038">
    <property type="component" value="Unassembled WGS sequence"/>
</dbReference>
<protein>
    <submittedName>
        <fullName evidence="1">Uncharacterized protein</fullName>
    </submittedName>
</protein>
<reference evidence="1 2" key="1">
    <citation type="submission" date="2020-05" db="EMBL/GenBank/DDBJ databases">
        <title>Whole genome sequencing and identification of novel metabolites from Paenibacillus alvei strain JR949.</title>
        <authorList>
            <person name="Rajendhran J."/>
            <person name="Sree Pranav P."/>
            <person name="Mahalakshmi B."/>
            <person name="Karthikeyan R."/>
        </authorList>
    </citation>
    <scope>NUCLEOTIDE SEQUENCE [LARGE SCALE GENOMIC DNA]</scope>
    <source>
        <strain evidence="1 2">JR949</strain>
    </source>
</reference>
<comment type="caution">
    <text evidence="1">The sequence shown here is derived from an EMBL/GenBank/DDBJ whole genome shotgun (WGS) entry which is preliminary data.</text>
</comment>
<gene>
    <name evidence="1" type="ORF">HMI46_23930</name>
</gene>
<proteinExistence type="predicted"/>
<dbReference type="AlphaFoldDB" id="A0AAP7A1A3"/>
<dbReference type="EMBL" id="JABFOR010000049">
    <property type="protein sequence ID" value="NOJ73571.1"/>
    <property type="molecule type" value="Genomic_DNA"/>
</dbReference>
<accession>A0AAP7A1A3</accession>
<sequence>MFKHRKGCAGEKEQHCSFTTHPYPRAAASREQNFPDEPLSIAKISVMFVSTVSYVAPKVRIPAYDVRHCH</sequence>